<accession>A0A0L9T832</accession>
<protein>
    <submittedName>
        <fullName evidence="2">Uncharacterized protein</fullName>
    </submittedName>
</protein>
<sequence length="118" mass="13055">MYLKEKPSSWFTSTTLTMMQGPAVQVERKRESLRGLSNKKLVKKREWQLVHLLTLGANPHLLSIRLSSTSTKLLVGIIPLPSLLTGTLAVWLSGSMRLTHSKLPSSGIRALVVHANQS</sequence>
<feature type="transmembrane region" description="Helical" evidence="1">
    <location>
        <begin position="73"/>
        <end position="92"/>
    </location>
</feature>
<evidence type="ECO:0000313" key="3">
    <source>
        <dbReference type="Proteomes" id="UP000053144"/>
    </source>
</evidence>
<keyword evidence="1" id="KW-0812">Transmembrane</keyword>
<organism evidence="2 3">
    <name type="scientific">Phaseolus angularis</name>
    <name type="common">Azuki bean</name>
    <name type="synonym">Vigna angularis</name>
    <dbReference type="NCBI Taxonomy" id="3914"/>
    <lineage>
        <taxon>Eukaryota</taxon>
        <taxon>Viridiplantae</taxon>
        <taxon>Streptophyta</taxon>
        <taxon>Embryophyta</taxon>
        <taxon>Tracheophyta</taxon>
        <taxon>Spermatophyta</taxon>
        <taxon>Magnoliopsida</taxon>
        <taxon>eudicotyledons</taxon>
        <taxon>Gunneridae</taxon>
        <taxon>Pentapetalae</taxon>
        <taxon>rosids</taxon>
        <taxon>fabids</taxon>
        <taxon>Fabales</taxon>
        <taxon>Fabaceae</taxon>
        <taxon>Papilionoideae</taxon>
        <taxon>50 kb inversion clade</taxon>
        <taxon>NPAAA clade</taxon>
        <taxon>indigoferoid/millettioid clade</taxon>
        <taxon>Phaseoleae</taxon>
        <taxon>Vigna</taxon>
    </lineage>
</organism>
<reference evidence="3" key="1">
    <citation type="journal article" date="2015" name="Proc. Natl. Acad. Sci. U.S.A.">
        <title>Genome sequencing of adzuki bean (Vigna angularis) provides insight into high starch and low fat accumulation and domestication.</title>
        <authorList>
            <person name="Yang K."/>
            <person name="Tian Z."/>
            <person name="Chen C."/>
            <person name="Luo L."/>
            <person name="Zhao B."/>
            <person name="Wang Z."/>
            <person name="Yu L."/>
            <person name="Li Y."/>
            <person name="Sun Y."/>
            <person name="Li W."/>
            <person name="Chen Y."/>
            <person name="Li Y."/>
            <person name="Zhang Y."/>
            <person name="Ai D."/>
            <person name="Zhao J."/>
            <person name="Shang C."/>
            <person name="Ma Y."/>
            <person name="Wu B."/>
            <person name="Wang M."/>
            <person name="Gao L."/>
            <person name="Sun D."/>
            <person name="Zhang P."/>
            <person name="Guo F."/>
            <person name="Wang W."/>
            <person name="Li Y."/>
            <person name="Wang J."/>
            <person name="Varshney R.K."/>
            <person name="Wang J."/>
            <person name="Ling H.Q."/>
            <person name="Wan P."/>
        </authorList>
    </citation>
    <scope>NUCLEOTIDE SEQUENCE</scope>
    <source>
        <strain evidence="3">cv. Jingnong 6</strain>
    </source>
</reference>
<evidence type="ECO:0000313" key="2">
    <source>
        <dbReference type="EMBL" id="KOM26254.1"/>
    </source>
</evidence>
<evidence type="ECO:0000256" key="1">
    <source>
        <dbReference type="SAM" id="Phobius"/>
    </source>
</evidence>
<keyword evidence="1" id="KW-0472">Membrane</keyword>
<dbReference type="Proteomes" id="UP000053144">
    <property type="component" value="Unassembled WGS sequence"/>
</dbReference>
<keyword evidence="1" id="KW-1133">Transmembrane helix</keyword>
<name>A0A0L9T832_PHAAN</name>
<dbReference type="EMBL" id="KQ258309">
    <property type="protein sequence ID" value="KOM26254.1"/>
    <property type="molecule type" value="Genomic_DNA"/>
</dbReference>
<proteinExistence type="predicted"/>
<dbReference type="Gramene" id="KOM26254">
    <property type="protein sequence ID" value="KOM26254"/>
    <property type="gene ID" value="LR48_Vigan238s008700"/>
</dbReference>
<dbReference type="AlphaFoldDB" id="A0A0L9T832"/>
<gene>
    <name evidence="2" type="ORF">LR48_Vigan238s008700</name>
</gene>
<dbReference type="STRING" id="3914.A0A0L9T832"/>